<feature type="chain" id="PRO_5045602951" evidence="1">
    <location>
        <begin position="19"/>
        <end position="251"/>
    </location>
</feature>
<dbReference type="Pfam" id="PF04264">
    <property type="entry name" value="YceI"/>
    <property type="match status" value="1"/>
</dbReference>
<protein>
    <submittedName>
        <fullName evidence="3">YceI family protein</fullName>
    </submittedName>
</protein>
<gene>
    <name evidence="3" type="ORF">N0K08_09425</name>
</gene>
<keyword evidence="1" id="KW-0732">Signal</keyword>
<evidence type="ECO:0000313" key="4">
    <source>
        <dbReference type="Proteomes" id="UP001525968"/>
    </source>
</evidence>
<dbReference type="InterPro" id="IPR007372">
    <property type="entry name" value="Lipid/polyisoprenoid-bd_YceI"/>
</dbReference>
<dbReference type="InterPro" id="IPR036761">
    <property type="entry name" value="TTHA0802/YceI-like_sf"/>
</dbReference>
<name>A0ABT2PK40_9BURK</name>
<dbReference type="SUPFAM" id="SSF101874">
    <property type="entry name" value="YceI-like"/>
    <property type="match status" value="1"/>
</dbReference>
<dbReference type="PROSITE" id="PS51257">
    <property type="entry name" value="PROKAR_LIPOPROTEIN"/>
    <property type="match status" value="1"/>
</dbReference>
<evidence type="ECO:0000313" key="3">
    <source>
        <dbReference type="EMBL" id="MCT9810855.1"/>
    </source>
</evidence>
<organism evidence="3 4">
    <name type="scientific">Acidovorax bellezanensis</name>
    <dbReference type="NCBI Taxonomy" id="2976702"/>
    <lineage>
        <taxon>Bacteria</taxon>
        <taxon>Pseudomonadati</taxon>
        <taxon>Pseudomonadota</taxon>
        <taxon>Betaproteobacteria</taxon>
        <taxon>Burkholderiales</taxon>
        <taxon>Comamonadaceae</taxon>
        <taxon>Acidovorax</taxon>
    </lineage>
</organism>
<proteinExistence type="predicted"/>
<evidence type="ECO:0000259" key="2">
    <source>
        <dbReference type="Pfam" id="PF04264"/>
    </source>
</evidence>
<dbReference type="Proteomes" id="UP001525968">
    <property type="component" value="Unassembled WGS sequence"/>
</dbReference>
<feature type="signal peptide" evidence="1">
    <location>
        <begin position="1"/>
        <end position="18"/>
    </location>
</feature>
<sequence>MKYRIPPAATLAALMALAALMTACTPPGLQPVQAPATAAAPAGFPADSYTQAAAQGQRVLRVEPGRSLLTLTVRRGGTLAQFGHDHVVASQALQGYVAPEQERADPGRADPGRADLYLALDSLTVDDAALRADAGLDTQPSAEDIAGTRANMLTKVLQTQEFPFALIHVRAPAALAGDTLLAVDITLHGVTRSFSVPARVQTQPGGLQVSGMLAFDQSSFGITPFSILGGAIQVQDRVELRFDVQARDLAP</sequence>
<keyword evidence="4" id="KW-1185">Reference proteome</keyword>
<reference evidence="3 4" key="1">
    <citation type="submission" date="2022-09" db="EMBL/GenBank/DDBJ databases">
        <title>Draft genome of isolate Be4.</title>
        <authorList>
            <person name="Sanchez-Castro I."/>
            <person name="Martinez-Rodriguez P."/>
            <person name="Descostes M."/>
            <person name="Merroun M."/>
        </authorList>
    </citation>
    <scope>NUCLEOTIDE SEQUENCE [LARGE SCALE GENOMIC DNA]</scope>
    <source>
        <strain evidence="3 4">Be4</strain>
    </source>
</reference>
<evidence type="ECO:0000256" key="1">
    <source>
        <dbReference type="SAM" id="SignalP"/>
    </source>
</evidence>
<comment type="caution">
    <text evidence="3">The sequence shown here is derived from an EMBL/GenBank/DDBJ whole genome shotgun (WGS) entry which is preliminary data.</text>
</comment>
<dbReference type="Gene3D" id="2.40.128.110">
    <property type="entry name" value="Lipid/polyisoprenoid-binding, YceI-like"/>
    <property type="match status" value="1"/>
</dbReference>
<feature type="domain" description="Lipid/polyisoprenoid-binding YceI-like" evidence="2">
    <location>
        <begin position="144"/>
        <end position="246"/>
    </location>
</feature>
<dbReference type="EMBL" id="JAODYH010000004">
    <property type="protein sequence ID" value="MCT9810855.1"/>
    <property type="molecule type" value="Genomic_DNA"/>
</dbReference>
<accession>A0ABT2PK40</accession>
<dbReference type="RefSeq" id="WP_261499991.1">
    <property type="nucleotide sequence ID" value="NZ_JAODYH010000004.1"/>
</dbReference>